<dbReference type="InterPro" id="IPR011009">
    <property type="entry name" value="Kinase-like_dom_sf"/>
</dbReference>
<evidence type="ECO:0000313" key="3">
    <source>
        <dbReference type="EMBL" id="HJC65708.1"/>
    </source>
</evidence>
<evidence type="ECO:0000259" key="2">
    <source>
        <dbReference type="Pfam" id="PF01636"/>
    </source>
</evidence>
<dbReference type="Pfam" id="PF13412">
    <property type="entry name" value="HTH_24"/>
    <property type="match status" value="1"/>
</dbReference>
<dbReference type="Gene3D" id="3.90.550.10">
    <property type="entry name" value="Spore Coat Polysaccharide Biosynthesis Protein SpsA, Chain A"/>
    <property type="match status" value="1"/>
</dbReference>
<dbReference type="Pfam" id="PF01636">
    <property type="entry name" value="APH"/>
    <property type="match status" value="1"/>
</dbReference>
<dbReference type="InterPro" id="IPR002575">
    <property type="entry name" value="Aminoglycoside_PTrfase"/>
</dbReference>
<dbReference type="Gene3D" id="3.30.200.20">
    <property type="entry name" value="Phosphorylase Kinase, domain 1"/>
    <property type="match status" value="1"/>
</dbReference>
<dbReference type="AlphaFoldDB" id="A0A9D2PT08"/>
<dbReference type="InterPro" id="IPR029044">
    <property type="entry name" value="Nucleotide-diphossugar_trans"/>
</dbReference>
<dbReference type="PANTHER" id="PTHR40086:SF1">
    <property type="entry name" value="CELL CYCLE REGULATOR CCRZ"/>
    <property type="match status" value="1"/>
</dbReference>
<name>A0A9D2PT08_9FIRM</name>
<dbReference type="InterPro" id="IPR005835">
    <property type="entry name" value="NTP_transferase_dom"/>
</dbReference>
<feature type="domain" description="Aminoglycoside phosphotransferase" evidence="2">
    <location>
        <begin position="357"/>
        <end position="563"/>
    </location>
</feature>
<proteinExistence type="predicted"/>
<organism evidence="3 4">
    <name type="scientific">Candidatus Enterocloster excrementigallinarum</name>
    <dbReference type="NCBI Taxonomy" id="2838558"/>
    <lineage>
        <taxon>Bacteria</taxon>
        <taxon>Bacillati</taxon>
        <taxon>Bacillota</taxon>
        <taxon>Clostridia</taxon>
        <taxon>Lachnospirales</taxon>
        <taxon>Lachnospiraceae</taxon>
        <taxon>Enterocloster</taxon>
    </lineage>
</organism>
<dbReference type="Gene3D" id="3.90.1200.10">
    <property type="match status" value="1"/>
</dbReference>
<reference evidence="3" key="1">
    <citation type="journal article" date="2021" name="PeerJ">
        <title>Extensive microbial diversity within the chicken gut microbiome revealed by metagenomics and culture.</title>
        <authorList>
            <person name="Gilroy R."/>
            <person name="Ravi A."/>
            <person name="Getino M."/>
            <person name="Pursley I."/>
            <person name="Horton D.L."/>
            <person name="Alikhan N.F."/>
            <person name="Baker D."/>
            <person name="Gharbi K."/>
            <person name="Hall N."/>
            <person name="Watson M."/>
            <person name="Adriaenssens E.M."/>
            <person name="Foster-Nyarko E."/>
            <person name="Jarju S."/>
            <person name="Secka A."/>
            <person name="Antonio M."/>
            <person name="Oren A."/>
            <person name="Chaudhuri R.R."/>
            <person name="La Ragione R."/>
            <person name="Hildebrand F."/>
            <person name="Pallen M.J."/>
        </authorList>
    </citation>
    <scope>NUCLEOTIDE SEQUENCE</scope>
    <source>
        <strain evidence="3">CHK198-12963</strain>
    </source>
</reference>
<sequence>MDRYGLICRTILENPAVTQREMARILDLSLGSINSLTKECAAKGLIEEGDSGKERWKLLDGGRRLLEPCQVDGAVIIAAGFGSRFVPLTFETPKGLLEVFGERMIERQIRQLHEAGIRDITIVVGYLKEKFEYLIDRYDVKLLYNPEYSSKNTLATVYRARKLFEGRNVYLLSSDNWLRENMYHAYECGAWYSASFQKGETREWCLEFNKKGRITDVKVGGKDSWVMYGPVYFSREFSARFFPVLEAYYEIPGTEQFYWEQVYVELLSGEARRRLERENPALLERAERESGVPAREWTQIEMDVNRQPENQVYEFENLEELRAFDPRYRNHSDNEAMALVARVFRVPESRIQGIRCLKAGMTNQSFLFQVEEKQYICRIPGPGTELLVNRVQEAKAYEAVRQLGITENLIYLNPENGYKIAEYFPDSRNVSAESWTDMERFMGLIRTLHQGGVRVSHRFDMRERIDFYETLCKTHGGVLFEDYGQVREQMNWLMDRLDEMERPLCLCHIDANVDNGLILPDGRLRLLDWEYAGMCDPLIDVAMCAIYSYYDDEQLDHLLELYLGRRPDEKERFVTYAYAALGGFLWSQWAVYKKALGQEFGEYTIIMYRYAKHYYKKLRASVQDVPEN</sequence>
<dbReference type="SUPFAM" id="SSF56112">
    <property type="entry name" value="Protein kinase-like (PK-like)"/>
    <property type="match status" value="1"/>
</dbReference>
<dbReference type="SUPFAM" id="SSF53448">
    <property type="entry name" value="Nucleotide-diphospho-sugar transferases"/>
    <property type="match status" value="1"/>
</dbReference>
<protein>
    <submittedName>
        <fullName evidence="3">Phosphotransferase</fullName>
    </submittedName>
</protein>
<dbReference type="Proteomes" id="UP000823863">
    <property type="component" value="Unassembled WGS sequence"/>
</dbReference>
<gene>
    <name evidence="3" type="ORF">H9931_03160</name>
</gene>
<comment type="caution">
    <text evidence="3">The sequence shown here is derived from an EMBL/GenBank/DDBJ whole genome shotgun (WGS) entry which is preliminary data.</text>
</comment>
<dbReference type="PANTHER" id="PTHR40086">
    <property type="entry name" value="PHOSPHOTRANSFERASE YTMP-RELATED"/>
    <property type="match status" value="1"/>
</dbReference>
<dbReference type="InterPro" id="IPR052077">
    <property type="entry name" value="CcrZ_PhaseVar_Mediator"/>
</dbReference>
<evidence type="ECO:0000313" key="4">
    <source>
        <dbReference type="Proteomes" id="UP000823863"/>
    </source>
</evidence>
<dbReference type="CDD" id="cd05151">
    <property type="entry name" value="ChoK-like"/>
    <property type="match status" value="1"/>
</dbReference>
<dbReference type="EMBL" id="DWWB01000013">
    <property type="protein sequence ID" value="HJC65708.1"/>
    <property type="molecule type" value="Genomic_DNA"/>
</dbReference>
<evidence type="ECO:0000259" key="1">
    <source>
        <dbReference type="Pfam" id="PF00483"/>
    </source>
</evidence>
<reference evidence="3" key="2">
    <citation type="submission" date="2021-04" db="EMBL/GenBank/DDBJ databases">
        <authorList>
            <person name="Gilroy R."/>
        </authorList>
    </citation>
    <scope>NUCLEOTIDE SEQUENCE</scope>
    <source>
        <strain evidence="3">CHK198-12963</strain>
    </source>
</reference>
<feature type="domain" description="Nucleotidyl transferase" evidence="1">
    <location>
        <begin position="74"/>
        <end position="182"/>
    </location>
</feature>
<accession>A0A9D2PT08</accession>
<dbReference type="CDD" id="cd02523">
    <property type="entry name" value="PC_cytidylyltransferase"/>
    <property type="match status" value="1"/>
</dbReference>
<dbReference type="Pfam" id="PF00483">
    <property type="entry name" value="NTP_transferase"/>
    <property type="match status" value="1"/>
</dbReference>